<comment type="caution">
    <text evidence="3">The sequence shown here is derived from an EMBL/GenBank/DDBJ whole genome shotgun (WGS) entry which is preliminary data.</text>
</comment>
<dbReference type="RefSeq" id="WP_185029266.1">
    <property type="nucleotide sequence ID" value="NZ_JACHMQ010000001.1"/>
</dbReference>
<accession>A0A7X0G2S9</accession>
<gene>
    <name evidence="3" type="ORF">BKA00_005293</name>
</gene>
<organism evidence="3 4">
    <name type="scientific">Actinomadura coerulea</name>
    <dbReference type="NCBI Taxonomy" id="46159"/>
    <lineage>
        <taxon>Bacteria</taxon>
        <taxon>Bacillati</taxon>
        <taxon>Actinomycetota</taxon>
        <taxon>Actinomycetes</taxon>
        <taxon>Streptosporangiales</taxon>
        <taxon>Thermomonosporaceae</taxon>
        <taxon>Actinomadura</taxon>
    </lineage>
</organism>
<feature type="transmembrane region" description="Helical" evidence="2">
    <location>
        <begin position="58"/>
        <end position="82"/>
    </location>
</feature>
<name>A0A7X0G2S9_9ACTN</name>
<feature type="region of interest" description="Disordered" evidence="1">
    <location>
        <begin position="1"/>
        <end position="53"/>
    </location>
</feature>
<evidence type="ECO:0000256" key="2">
    <source>
        <dbReference type="SAM" id="Phobius"/>
    </source>
</evidence>
<evidence type="ECO:0000313" key="3">
    <source>
        <dbReference type="EMBL" id="MBB6398379.1"/>
    </source>
</evidence>
<dbReference type="Proteomes" id="UP000546324">
    <property type="component" value="Unassembled WGS sequence"/>
</dbReference>
<evidence type="ECO:0000313" key="4">
    <source>
        <dbReference type="Proteomes" id="UP000546324"/>
    </source>
</evidence>
<keyword evidence="2" id="KW-0812">Transmembrane</keyword>
<keyword evidence="2" id="KW-1133">Transmembrane helix</keyword>
<protein>
    <submittedName>
        <fullName evidence="3">Uncharacterized protein</fullName>
    </submittedName>
</protein>
<sequence>MQPGDGAAPIPPGQALPTPSAPVVLPPVRPPNLPPVADASRTSLMSPAGAEEGDGTDWAVVVAVALVAEIGLLWGAACIVAARRRGALGRAESRAEQDRTG</sequence>
<feature type="compositionally biased region" description="Pro residues" evidence="1">
    <location>
        <begin position="24"/>
        <end position="34"/>
    </location>
</feature>
<dbReference type="EMBL" id="JACHMQ010000001">
    <property type="protein sequence ID" value="MBB6398379.1"/>
    <property type="molecule type" value="Genomic_DNA"/>
</dbReference>
<keyword evidence="2" id="KW-0472">Membrane</keyword>
<reference evidence="3 4" key="1">
    <citation type="submission" date="2020-08" db="EMBL/GenBank/DDBJ databases">
        <title>Sequencing the genomes of 1000 actinobacteria strains.</title>
        <authorList>
            <person name="Klenk H.-P."/>
        </authorList>
    </citation>
    <scope>NUCLEOTIDE SEQUENCE [LARGE SCALE GENOMIC DNA]</scope>
    <source>
        <strain evidence="3 4">DSM 43675</strain>
    </source>
</reference>
<proteinExistence type="predicted"/>
<dbReference type="AlphaFoldDB" id="A0A7X0G2S9"/>
<evidence type="ECO:0000256" key="1">
    <source>
        <dbReference type="SAM" id="MobiDB-lite"/>
    </source>
</evidence>
<keyword evidence="4" id="KW-1185">Reference proteome</keyword>